<evidence type="ECO:0000256" key="2">
    <source>
        <dbReference type="ARBA" id="ARBA00007639"/>
    </source>
</evidence>
<evidence type="ECO:0000256" key="4">
    <source>
        <dbReference type="SAM" id="SignalP"/>
    </source>
</evidence>
<keyword evidence="3 4" id="KW-0732">Signal</keyword>
<dbReference type="InterPro" id="IPR025997">
    <property type="entry name" value="SBP_2_dom"/>
</dbReference>
<name>A0A1F7WSS0_9BACT</name>
<dbReference type="GO" id="GO:0030246">
    <property type="term" value="F:carbohydrate binding"/>
    <property type="evidence" value="ECO:0007669"/>
    <property type="project" value="UniProtKB-ARBA"/>
</dbReference>
<dbReference type="AlphaFoldDB" id="A0A1F7WSS0"/>
<dbReference type="CDD" id="cd01536">
    <property type="entry name" value="PBP1_ABC_sugar_binding-like"/>
    <property type="match status" value="1"/>
</dbReference>
<dbReference type="EMBL" id="MGFH01000095">
    <property type="protein sequence ID" value="OGM05833.1"/>
    <property type="molecule type" value="Genomic_DNA"/>
</dbReference>
<feature type="domain" description="Periplasmic binding protein" evidence="5">
    <location>
        <begin position="21"/>
        <end position="291"/>
    </location>
</feature>
<evidence type="ECO:0000313" key="6">
    <source>
        <dbReference type="EMBL" id="OGM05833.1"/>
    </source>
</evidence>
<evidence type="ECO:0000256" key="1">
    <source>
        <dbReference type="ARBA" id="ARBA00004196"/>
    </source>
</evidence>
<dbReference type="PANTHER" id="PTHR46847:SF1">
    <property type="entry name" value="D-ALLOSE-BINDING PERIPLASMIC PROTEIN-RELATED"/>
    <property type="match status" value="1"/>
</dbReference>
<sequence length="342" mass="36946">MLFITLLLFVSSVNAAEKNVGVLYWSQNIAGQLAMSKGLEEEAARINKEAAAKGGPSVKLNIQVAGDGADGIENQVRQMKDLITANVDLIIVQPTDNAALAEPLKSANKAGIPVVAYDQYISGGVLAAFRTSDNYQAGYLDGEYITSKFQEGNTISVVLVEYPHVSSTVERVNGFLDALQHSKRPYKIRGSYQAVEPVSGRKAAADILRDFPRRGDIDVVFTVNDGGGIEVVKALCEAGRNEILVATIDGDPQSVENIKNGRLTVIDSAQFCGPLGAEAMKAAYTLLTGKKPPYHALVPTFPVTGETFHLYPGWQGPIPNGFKKPWKSASPWWQGELRIIKN</sequence>
<comment type="subcellular location">
    <subcellularLocation>
        <location evidence="1">Cell envelope</location>
    </subcellularLocation>
</comment>
<feature type="signal peptide" evidence="4">
    <location>
        <begin position="1"/>
        <end position="15"/>
    </location>
</feature>
<comment type="similarity">
    <text evidence="2">Belongs to the bacterial solute-binding protein 2 family.</text>
</comment>
<reference evidence="6 7" key="1">
    <citation type="journal article" date="2016" name="Nat. Commun.">
        <title>Thousands of microbial genomes shed light on interconnected biogeochemical processes in an aquifer system.</title>
        <authorList>
            <person name="Anantharaman K."/>
            <person name="Brown C.T."/>
            <person name="Hug L.A."/>
            <person name="Sharon I."/>
            <person name="Castelle C.J."/>
            <person name="Probst A.J."/>
            <person name="Thomas B.C."/>
            <person name="Singh A."/>
            <person name="Wilkins M.J."/>
            <person name="Karaoz U."/>
            <person name="Brodie E.L."/>
            <person name="Williams K.H."/>
            <person name="Hubbard S.S."/>
            <person name="Banfield J.F."/>
        </authorList>
    </citation>
    <scope>NUCLEOTIDE SEQUENCE [LARGE SCALE GENOMIC DNA]</scope>
</reference>
<dbReference type="Proteomes" id="UP000178735">
    <property type="component" value="Unassembled WGS sequence"/>
</dbReference>
<accession>A0A1F7WSS0</accession>
<dbReference type="InterPro" id="IPR028082">
    <property type="entry name" value="Peripla_BP_I"/>
</dbReference>
<protein>
    <submittedName>
        <fullName evidence="6">Sugar ABC transporter substrate-binding protein</fullName>
    </submittedName>
</protein>
<evidence type="ECO:0000313" key="7">
    <source>
        <dbReference type="Proteomes" id="UP000178735"/>
    </source>
</evidence>
<dbReference type="Pfam" id="PF13407">
    <property type="entry name" value="Peripla_BP_4"/>
    <property type="match status" value="1"/>
</dbReference>
<evidence type="ECO:0000259" key="5">
    <source>
        <dbReference type="Pfam" id="PF13407"/>
    </source>
</evidence>
<dbReference type="PANTHER" id="PTHR46847">
    <property type="entry name" value="D-ALLOSE-BINDING PERIPLASMIC PROTEIN-RELATED"/>
    <property type="match status" value="1"/>
</dbReference>
<organism evidence="6 7">
    <name type="scientific">Candidatus Wallbacteria bacterium GWC2_49_35</name>
    <dbReference type="NCBI Taxonomy" id="1817813"/>
    <lineage>
        <taxon>Bacteria</taxon>
        <taxon>Candidatus Walliibacteriota</taxon>
    </lineage>
</organism>
<evidence type="ECO:0000256" key="3">
    <source>
        <dbReference type="ARBA" id="ARBA00022729"/>
    </source>
</evidence>
<feature type="chain" id="PRO_5013017779" evidence="4">
    <location>
        <begin position="16"/>
        <end position="342"/>
    </location>
</feature>
<gene>
    <name evidence="6" type="ORF">A2008_02445</name>
</gene>
<comment type="caution">
    <text evidence="6">The sequence shown here is derived from an EMBL/GenBank/DDBJ whole genome shotgun (WGS) entry which is preliminary data.</text>
</comment>
<dbReference type="STRING" id="1817813.A2008_02445"/>
<dbReference type="GO" id="GO:0030313">
    <property type="term" value="C:cell envelope"/>
    <property type="evidence" value="ECO:0007669"/>
    <property type="project" value="UniProtKB-SubCell"/>
</dbReference>
<dbReference type="SUPFAM" id="SSF53822">
    <property type="entry name" value="Periplasmic binding protein-like I"/>
    <property type="match status" value="1"/>
</dbReference>
<dbReference type="Gene3D" id="3.40.50.2300">
    <property type="match status" value="2"/>
</dbReference>
<proteinExistence type="inferred from homology"/>